<sequence>MGAHNQYGMKEAFTN</sequence>
<name>A0AAX2CMI2_9BACI</name>
<dbReference type="Proteomes" id="UP000242164">
    <property type="component" value="Unassembled WGS sequence"/>
</dbReference>
<accession>A0AAX2CMI2</accession>
<evidence type="ECO:0000313" key="1">
    <source>
        <dbReference type="EMBL" id="SCM05140.1"/>
    </source>
</evidence>
<proteinExistence type="predicted"/>
<dbReference type="EMBL" id="FMIK01000053">
    <property type="protein sequence ID" value="SCM05140.1"/>
    <property type="molecule type" value="Genomic_DNA"/>
</dbReference>
<protein>
    <submittedName>
        <fullName evidence="1">Uncharacterized protein</fullName>
    </submittedName>
</protein>
<comment type="caution">
    <text evidence="1">The sequence shown here is derived from an EMBL/GenBank/DDBJ whole genome shotgun (WGS) entry which is preliminary data.</text>
</comment>
<organism evidence="1 2">
    <name type="scientific">Bacillus cytotoxicus</name>
    <dbReference type="NCBI Taxonomy" id="580165"/>
    <lineage>
        <taxon>Bacteria</taxon>
        <taxon>Bacillati</taxon>
        <taxon>Bacillota</taxon>
        <taxon>Bacilli</taxon>
        <taxon>Bacillales</taxon>
        <taxon>Bacillaceae</taxon>
        <taxon>Bacillus</taxon>
        <taxon>Bacillus cereus group</taxon>
    </lineage>
</organism>
<reference evidence="1 2" key="1">
    <citation type="submission" date="2016-08" db="EMBL/GenBank/DDBJ databases">
        <authorList>
            <person name="Loux V."/>
            <person name="Rue O."/>
        </authorList>
    </citation>
    <scope>NUCLEOTIDE SEQUENCE [LARGE SCALE GENOMIC DNA]</scope>
    <source>
        <strain evidence="1 2">AFSSA_08CEB44bac</strain>
    </source>
</reference>
<gene>
    <name evidence="1" type="ORF">BCB44BAC_04066</name>
</gene>
<evidence type="ECO:0000313" key="2">
    <source>
        <dbReference type="Proteomes" id="UP000242164"/>
    </source>
</evidence>